<comment type="caution">
    <text evidence="1">The sequence shown here is derived from an EMBL/GenBank/DDBJ whole genome shotgun (WGS) entry which is preliminary data.</text>
</comment>
<dbReference type="Gene3D" id="3.40.50.2300">
    <property type="match status" value="1"/>
</dbReference>
<evidence type="ECO:0000313" key="2">
    <source>
        <dbReference type="Proteomes" id="UP000229239"/>
    </source>
</evidence>
<dbReference type="EMBL" id="PEBJ01000002">
    <property type="protein sequence ID" value="PJM77088.1"/>
    <property type="molecule type" value="Genomic_DNA"/>
</dbReference>
<dbReference type="AlphaFoldDB" id="A0A2M9HJU9"/>
<evidence type="ECO:0008006" key="3">
    <source>
        <dbReference type="Google" id="ProtNLM"/>
    </source>
</evidence>
<dbReference type="InterPro" id="IPR028082">
    <property type="entry name" value="Peripla_BP_I"/>
</dbReference>
<keyword evidence="2" id="KW-1185">Reference proteome</keyword>
<dbReference type="OrthoDB" id="3239987at2"/>
<sequence length="177" mass="18596">MTVLSLSACTPVNRAVGDTQDTTSEVAHDSVHASDAEVGFVGSEDSAADKLAIDALVDADINVYYAAFNAADDGGASTAQQSVTDFVARSVDFIVISGFNITDTNRDAWVQTLTNAREAGIPVALLNPNNLPDDNVLYAAALTVNDRDANASRISDAVMTIIHDEPHERSIVVSTVS</sequence>
<protein>
    <recommendedName>
        <fullName evidence="3">Sugar ABC transporter substrate-binding protein</fullName>
    </recommendedName>
</protein>
<proteinExistence type="predicted"/>
<dbReference type="SUPFAM" id="SSF53822">
    <property type="entry name" value="Periplasmic binding protein-like I"/>
    <property type="match status" value="1"/>
</dbReference>
<name>A0A2M9HJU9_9BIFI</name>
<gene>
    <name evidence="1" type="ORF">CSQ86_04055</name>
</gene>
<reference evidence="2" key="1">
    <citation type="submission" date="2017-10" db="EMBL/GenBank/DDBJ databases">
        <title>Draft genome sequences of strains TRE 1, TRE 9, TRE H and TRI 7, isolated from tamarins, belonging to four potential novel Bifidobacterium species.</title>
        <authorList>
            <person name="Mattarelli P."/>
            <person name="Modesto M."/>
            <person name="Puglisi E."/>
            <person name="Morelli L."/>
            <person name="Bonetti A."/>
            <person name="Spezio C."/>
            <person name="Sandri C."/>
        </authorList>
    </citation>
    <scope>NUCLEOTIDE SEQUENCE [LARGE SCALE GENOMIC DNA]</scope>
    <source>
        <strain evidence="2">TREH</strain>
    </source>
</reference>
<dbReference type="Proteomes" id="UP000229239">
    <property type="component" value="Unassembled WGS sequence"/>
</dbReference>
<evidence type="ECO:0000313" key="1">
    <source>
        <dbReference type="EMBL" id="PJM77088.1"/>
    </source>
</evidence>
<accession>A0A2M9HJU9</accession>
<organism evidence="1 2">
    <name type="scientific">Bifidobacterium felsineum</name>
    <dbReference type="NCBI Taxonomy" id="2045440"/>
    <lineage>
        <taxon>Bacteria</taxon>
        <taxon>Bacillati</taxon>
        <taxon>Actinomycetota</taxon>
        <taxon>Actinomycetes</taxon>
        <taxon>Bifidobacteriales</taxon>
        <taxon>Bifidobacteriaceae</taxon>
        <taxon>Bifidobacterium</taxon>
    </lineage>
</organism>